<dbReference type="EMBL" id="FMUN01000004">
    <property type="protein sequence ID" value="SCY24803.1"/>
    <property type="molecule type" value="Genomic_DNA"/>
</dbReference>
<evidence type="ECO:0000256" key="7">
    <source>
        <dbReference type="ARBA" id="ARBA00022576"/>
    </source>
</evidence>
<evidence type="ECO:0000256" key="5">
    <source>
        <dbReference type="ARBA" id="ARBA00005072"/>
    </source>
</evidence>
<dbReference type="AlphaFoldDB" id="A0A0P9C823"/>
<keyword evidence="10 19" id="KW-0663">Pyridoxal phosphate</keyword>
<dbReference type="Proteomes" id="UP000183104">
    <property type="component" value="Unassembled WGS sequence"/>
</dbReference>
<dbReference type="OrthoDB" id="21319at2"/>
<dbReference type="SUPFAM" id="SSF56752">
    <property type="entry name" value="D-aminoacid aminotransferase-like PLP-dependent enzymes"/>
    <property type="match status" value="1"/>
</dbReference>
<protein>
    <recommendedName>
        <fullName evidence="19">Branched-chain-amino-acid aminotransferase</fullName>
        <shortName evidence="19">BCAT</shortName>
        <ecNumber evidence="19">2.6.1.42</ecNumber>
    </recommendedName>
</protein>
<sequence>MSMADRDGKIWMDGELVEWRDATTHVLTHTLHYGMGVFEGVRAYNTERGAAIFRLREHTRRLFNSAHIMQMPMPFSEETIVEAQREVVRANGLDSCYIRPLAFYGSEAMGLNAQGLQVHVVVAAWPWGAYLGDEGLKKGIRAVTSSYTRHHPNITMTEAKLTGGYFNSMLAHREAQEAGFDEAVLLDPYGFVAEGPGENIFMVRDGVLYTPPLSTALDGITRKTVLELAREEGIEVQEKPLSRDTFYIADEAFFCGTAAEVVPIREMDNRTIGAGEAGPVTQRLQARYFDVVAGRDARHTDWLDFVYQD</sequence>
<dbReference type="InterPro" id="IPR005785">
    <property type="entry name" value="B_amino_transI"/>
</dbReference>
<dbReference type="GO" id="GO:0009098">
    <property type="term" value="P:L-leucine biosynthetic process"/>
    <property type="evidence" value="ECO:0007669"/>
    <property type="project" value="UniProtKB-UniPathway"/>
</dbReference>
<dbReference type="Gene3D" id="3.20.10.10">
    <property type="entry name" value="D-amino Acid Aminotransferase, subunit A, domain 2"/>
    <property type="match status" value="1"/>
</dbReference>
<evidence type="ECO:0000256" key="1">
    <source>
        <dbReference type="ARBA" id="ARBA00001933"/>
    </source>
</evidence>
<dbReference type="GO" id="GO:0006532">
    <property type="term" value="P:aspartate biosynthetic process"/>
    <property type="evidence" value="ECO:0007669"/>
    <property type="project" value="TreeGrafter"/>
</dbReference>
<dbReference type="RefSeq" id="WP_054964940.1">
    <property type="nucleotide sequence ID" value="NZ_FMUN01000004.1"/>
</dbReference>
<dbReference type="FunFam" id="3.20.10.10:FF:000002">
    <property type="entry name" value="D-alanine aminotransferase"/>
    <property type="match status" value="1"/>
</dbReference>
<dbReference type="GO" id="GO:0009099">
    <property type="term" value="P:L-valine biosynthetic process"/>
    <property type="evidence" value="ECO:0007669"/>
    <property type="project" value="UniProtKB-UniPathway"/>
</dbReference>
<evidence type="ECO:0000256" key="11">
    <source>
        <dbReference type="ARBA" id="ARBA00022909"/>
    </source>
</evidence>
<gene>
    <name evidence="19" type="primary">ilvE</name>
    <name evidence="20" type="ORF">SAMN05661077_1579</name>
</gene>
<keyword evidence="12 19" id="KW-0100">Branched-chain amino acid biosynthesis</keyword>
<evidence type="ECO:0000256" key="12">
    <source>
        <dbReference type="ARBA" id="ARBA00023304"/>
    </source>
</evidence>
<comment type="pathway">
    <text evidence="5 19">Amino-acid biosynthesis; L-leucine biosynthesis; L-leucine from 3-methyl-2-oxobutanoate: step 4/4.</text>
</comment>
<comment type="similarity">
    <text evidence="6 19">Belongs to the class-IV pyridoxal-phosphate-dependent aminotransferase family.</text>
</comment>
<evidence type="ECO:0000313" key="21">
    <source>
        <dbReference type="Proteomes" id="UP000183104"/>
    </source>
</evidence>
<comment type="catalytic activity">
    <reaction evidence="14 19">
        <text>L-valine + 2-oxoglutarate = 3-methyl-2-oxobutanoate + L-glutamate</text>
        <dbReference type="Rhea" id="RHEA:24813"/>
        <dbReference type="ChEBI" id="CHEBI:11851"/>
        <dbReference type="ChEBI" id="CHEBI:16810"/>
        <dbReference type="ChEBI" id="CHEBI:29985"/>
        <dbReference type="ChEBI" id="CHEBI:57762"/>
        <dbReference type="EC" id="2.6.1.42"/>
    </reaction>
</comment>
<evidence type="ECO:0000256" key="16">
    <source>
        <dbReference type="ARBA" id="ARBA00049229"/>
    </source>
</evidence>
<dbReference type="GO" id="GO:0052654">
    <property type="term" value="F:L-leucine-2-oxoglutarate transaminase activity"/>
    <property type="evidence" value="ECO:0007669"/>
    <property type="project" value="RHEA"/>
</dbReference>
<dbReference type="InterPro" id="IPR033939">
    <property type="entry name" value="BCAT_family"/>
</dbReference>
<dbReference type="InterPro" id="IPR036038">
    <property type="entry name" value="Aminotransferase-like"/>
</dbReference>
<dbReference type="PATRIC" id="fig|381306.5.peg.1943"/>
<accession>A0A0P9C823</accession>
<dbReference type="STRING" id="381306.AN478_01945"/>
<comment type="cofactor">
    <cofactor evidence="1 19">
        <name>pyridoxal 5'-phosphate</name>
        <dbReference type="ChEBI" id="CHEBI:597326"/>
    </cofactor>
</comment>
<evidence type="ECO:0000256" key="17">
    <source>
        <dbReference type="ARBA" id="ARBA00049529"/>
    </source>
</evidence>
<dbReference type="UniPathway" id="UPA00048">
    <property type="reaction ID" value="UER00073"/>
</dbReference>
<dbReference type="UniPathway" id="UPA00049">
    <property type="reaction ID" value="UER00062"/>
</dbReference>
<dbReference type="InterPro" id="IPR043132">
    <property type="entry name" value="BCAT-like_C"/>
</dbReference>
<dbReference type="PANTHER" id="PTHR42743">
    <property type="entry name" value="AMINO-ACID AMINOTRANSFERASE"/>
    <property type="match status" value="1"/>
</dbReference>
<dbReference type="PANTHER" id="PTHR42743:SF11">
    <property type="entry name" value="AMINODEOXYCHORISMATE LYASE"/>
    <property type="match status" value="1"/>
</dbReference>
<evidence type="ECO:0000256" key="13">
    <source>
        <dbReference type="ARBA" id="ARBA00035633"/>
    </source>
</evidence>
<reference evidence="21" key="1">
    <citation type="submission" date="2016-10" db="EMBL/GenBank/DDBJ databases">
        <authorList>
            <person name="Varghese N."/>
        </authorList>
    </citation>
    <scope>NUCLEOTIDE SEQUENCE [LARGE SCALE GENOMIC DNA]</scope>
    <source>
        <strain evidence="21">HL 19</strain>
    </source>
</reference>
<evidence type="ECO:0000256" key="2">
    <source>
        <dbReference type="ARBA" id="ARBA00003109"/>
    </source>
</evidence>
<keyword evidence="21" id="KW-1185">Reference proteome</keyword>
<comment type="catalytic activity">
    <reaction evidence="17">
        <text>4-amino-4-deoxychorismate = 4-aminobenzoate + pyruvate + H(+)</text>
        <dbReference type="Rhea" id="RHEA:16201"/>
        <dbReference type="ChEBI" id="CHEBI:15361"/>
        <dbReference type="ChEBI" id="CHEBI:15378"/>
        <dbReference type="ChEBI" id="CHEBI:17836"/>
        <dbReference type="ChEBI" id="CHEBI:58406"/>
        <dbReference type="EC" id="4.1.3.38"/>
    </reaction>
</comment>
<dbReference type="GO" id="GO:0052655">
    <property type="term" value="F:L-valine-2-oxoglutarate transaminase activity"/>
    <property type="evidence" value="ECO:0007669"/>
    <property type="project" value="RHEA"/>
</dbReference>
<dbReference type="GO" id="GO:0008696">
    <property type="term" value="F:4-amino-4-deoxychorismate lyase activity"/>
    <property type="evidence" value="ECO:0007669"/>
    <property type="project" value="UniProtKB-EC"/>
</dbReference>
<keyword evidence="9 19" id="KW-0808">Transferase</keyword>
<evidence type="ECO:0000256" key="9">
    <source>
        <dbReference type="ARBA" id="ARBA00022679"/>
    </source>
</evidence>
<dbReference type="UniPathway" id="UPA00047">
    <property type="reaction ID" value="UER00058"/>
</dbReference>
<dbReference type="CDD" id="cd01557">
    <property type="entry name" value="BCAT_beta_family"/>
    <property type="match status" value="1"/>
</dbReference>
<dbReference type="Pfam" id="PF01063">
    <property type="entry name" value="Aminotran_4"/>
    <property type="match status" value="1"/>
</dbReference>
<comment type="pathway">
    <text evidence="4 19">Amino-acid biosynthesis; L-valine biosynthesis; L-valine from pyruvate: step 4/4.</text>
</comment>
<comment type="pathway">
    <text evidence="3 19">Amino-acid biosynthesis; L-isoleucine biosynthesis; L-isoleucine from 2-oxobutanoate: step 4/4.</text>
</comment>
<comment type="function">
    <text evidence="18">Involved in the biosynthesis of p-aminobenzoate (PABA), a precursor of tetrahydrofolate. Converts 4-amino-4-deoxychorismate into 4-aminobenzoate (PABA) and pyruvate.</text>
</comment>
<keyword evidence="8 19" id="KW-0028">Amino-acid biosynthesis</keyword>
<dbReference type="EC" id="2.6.1.42" evidence="19"/>
<keyword evidence="11" id="KW-0289">Folate biosynthesis</keyword>
<evidence type="ECO:0000256" key="6">
    <source>
        <dbReference type="ARBA" id="ARBA00009320"/>
    </source>
</evidence>
<comment type="function">
    <text evidence="2 19">Acts on leucine, isoleucine and valine.</text>
</comment>
<dbReference type="InterPro" id="IPR001544">
    <property type="entry name" value="Aminotrans_IV"/>
</dbReference>
<keyword evidence="7 19" id="KW-0032">Aminotransferase</keyword>
<dbReference type="GO" id="GO:0005829">
    <property type="term" value="C:cytosol"/>
    <property type="evidence" value="ECO:0007669"/>
    <property type="project" value="TreeGrafter"/>
</dbReference>
<dbReference type="Gene3D" id="3.30.470.10">
    <property type="match status" value="1"/>
</dbReference>
<name>A0A0P9C823_9GAMM</name>
<evidence type="ECO:0000256" key="8">
    <source>
        <dbReference type="ARBA" id="ARBA00022605"/>
    </source>
</evidence>
<dbReference type="GO" id="GO:0009097">
    <property type="term" value="P:isoleucine biosynthetic process"/>
    <property type="evidence" value="ECO:0007669"/>
    <property type="project" value="UniProtKB-UniPathway"/>
</dbReference>
<dbReference type="GO" id="GO:0052656">
    <property type="term" value="F:L-isoleucine-2-oxoglutarate transaminase activity"/>
    <property type="evidence" value="ECO:0007669"/>
    <property type="project" value="RHEA"/>
</dbReference>
<proteinExistence type="inferred from homology"/>
<evidence type="ECO:0000256" key="15">
    <source>
        <dbReference type="ARBA" id="ARBA00048798"/>
    </source>
</evidence>
<dbReference type="InterPro" id="IPR050571">
    <property type="entry name" value="Class-IV_PLP-Dep_Aminotrnsfr"/>
</dbReference>
<evidence type="ECO:0000256" key="3">
    <source>
        <dbReference type="ARBA" id="ARBA00004824"/>
    </source>
</evidence>
<evidence type="ECO:0000256" key="19">
    <source>
        <dbReference type="RuleBase" id="RU364094"/>
    </source>
</evidence>
<evidence type="ECO:0000256" key="4">
    <source>
        <dbReference type="ARBA" id="ARBA00004931"/>
    </source>
</evidence>
<organism evidence="20 21">
    <name type="scientific">Thiohalorhabdus denitrificans</name>
    <dbReference type="NCBI Taxonomy" id="381306"/>
    <lineage>
        <taxon>Bacteria</taxon>
        <taxon>Pseudomonadati</taxon>
        <taxon>Pseudomonadota</taxon>
        <taxon>Gammaproteobacteria</taxon>
        <taxon>Thiohalorhabdales</taxon>
        <taxon>Thiohalorhabdaceae</taxon>
        <taxon>Thiohalorhabdus</taxon>
    </lineage>
</organism>
<comment type="catalytic activity">
    <reaction evidence="15 19">
        <text>L-isoleucine + 2-oxoglutarate = (S)-3-methyl-2-oxopentanoate + L-glutamate</text>
        <dbReference type="Rhea" id="RHEA:24801"/>
        <dbReference type="ChEBI" id="CHEBI:16810"/>
        <dbReference type="ChEBI" id="CHEBI:29985"/>
        <dbReference type="ChEBI" id="CHEBI:35146"/>
        <dbReference type="ChEBI" id="CHEBI:58045"/>
        <dbReference type="EC" id="2.6.1.42"/>
    </reaction>
</comment>
<evidence type="ECO:0000256" key="14">
    <source>
        <dbReference type="ARBA" id="ARBA00048212"/>
    </source>
</evidence>
<evidence type="ECO:0000256" key="18">
    <source>
        <dbReference type="ARBA" id="ARBA00054027"/>
    </source>
</evidence>
<comment type="pathway">
    <text evidence="13">Cofactor biosynthesis; tetrahydrofolate biosynthesis; 4-aminobenzoate from chorismate: step 2/2.</text>
</comment>
<dbReference type="NCBIfam" id="TIGR01122">
    <property type="entry name" value="ilvE_I"/>
    <property type="match status" value="1"/>
</dbReference>
<dbReference type="NCBIfam" id="NF005146">
    <property type="entry name" value="PRK06606.1"/>
    <property type="match status" value="1"/>
</dbReference>
<dbReference type="InterPro" id="IPR043131">
    <property type="entry name" value="BCAT-like_N"/>
</dbReference>
<comment type="catalytic activity">
    <reaction evidence="16 19">
        <text>L-leucine + 2-oxoglutarate = 4-methyl-2-oxopentanoate + L-glutamate</text>
        <dbReference type="Rhea" id="RHEA:18321"/>
        <dbReference type="ChEBI" id="CHEBI:16810"/>
        <dbReference type="ChEBI" id="CHEBI:17865"/>
        <dbReference type="ChEBI" id="CHEBI:29985"/>
        <dbReference type="ChEBI" id="CHEBI:57427"/>
        <dbReference type="EC" id="2.6.1.42"/>
    </reaction>
</comment>
<evidence type="ECO:0000256" key="10">
    <source>
        <dbReference type="ARBA" id="ARBA00022898"/>
    </source>
</evidence>
<dbReference type="GO" id="GO:0046656">
    <property type="term" value="P:folic acid biosynthetic process"/>
    <property type="evidence" value="ECO:0007669"/>
    <property type="project" value="UniProtKB-KW"/>
</dbReference>
<evidence type="ECO:0000313" key="20">
    <source>
        <dbReference type="EMBL" id="SCY24803.1"/>
    </source>
</evidence>